<dbReference type="AlphaFoldDB" id="A0A7W8XWZ6"/>
<reference evidence="1 2" key="1">
    <citation type="submission" date="2020-08" db="EMBL/GenBank/DDBJ databases">
        <title>Genomic Encyclopedia of Type Strains, Phase IV (KMG-V): Genome sequencing to study the core and pangenomes of soil and plant-associated prokaryotes.</title>
        <authorList>
            <person name="Whitman W."/>
        </authorList>
    </citation>
    <scope>NUCLEOTIDE SEQUENCE [LARGE SCALE GENOMIC DNA]</scope>
    <source>
        <strain evidence="1 2">SEMIA 4064</strain>
    </source>
</reference>
<proteinExistence type="predicted"/>
<evidence type="ECO:0008006" key="3">
    <source>
        <dbReference type="Google" id="ProtNLM"/>
    </source>
</evidence>
<gene>
    <name evidence="1" type="ORF">GGD50_005759</name>
</gene>
<evidence type="ECO:0000313" key="1">
    <source>
        <dbReference type="EMBL" id="MBB5577108.1"/>
    </source>
</evidence>
<name>A0A7W8XWZ6_9HYPH</name>
<accession>A0A7W8XWZ6</accession>
<keyword evidence="2" id="KW-1185">Reference proteome</keyword>
<organism evidence="1 2">
    <name type="scientific">Rhizobium paranaense</name>
    <dbReference type="NCBI Taxonomy" id="1650438"/>
    <lineage>
        <taxon>Bacteria</taxon>
        <taxon>Pseudomonadati</taxon>
        <taxon>Pseudomonadota</taxon>
        <taxon>Alphaproteobacteria</taxon>
        <taxon>Hyphomicrobiales</taxon>
        <taxon>Rhizobiaceae</taxon>
        <taxon>Rhizobium/Agrobacterium group</taxon>
        <taxon>Rhizobium</taxon>
    </lineage>
</organism>
<evidence type="ECO:0000313" key="2">
    <source>
        <dbReference type="Proteomes" id="UP000549882"/>
    </source>
</evidence>
<dbReference type="CDD" id="cd02440">
    <property type="entry name" value="AdoMet_MTases"/>
    <property type="match status" value="1"/>
</dbReference>
<protein>
    <recommendedName>
        <fullName evidence="3">Class I SAM-dependent methyltransferase</fullName>
    </recommendedName>
</protein>
<dbReference type="RefSeq" id="WP_183940286.1">
    <property type="nucleotide sequence ID" value="NZ_JACHBI010000017.1"/>
</dbReference>
<dbReference type="Gene3D" id="3.40.50.150">
    <property type="entry name" value="Vaccinia Virus protein VP39"/>
    <property type="match status" value="1"/>
</dbReference>
<dbReference type="Proteomes" id="UP000549882">
    <property type="component" value="Unassembled WGS sequence"/>
</dbReference>
<sequence>MHDFHDFLEECDRAPRLNELSEFFSTTAAGRAGMPIRPPQLDRRLFPMDLTFRRFSALHPLRQGPFDQHYLSSIPYRFEEECRMGCAILKYARARKAKLNLYTLGTAEGTMARVIAELGNGKIETLSCSPNIENLRNFYAWGVPPHAMFFHGPFHHLTPEKIQHDEKLKAFANGFDIIFEDTTFQMYSPNRFDQIRFVSQHLKSKGLFIFVEKFKHEDDEEYRRRERQKDHGFKARFFSSAEIRAKEETVLTRMNRSEVTLAEIVETMRRFFKHAFVTWNSGNFYTLVSSNSEENLNLFLSKLCPAAIPAEYVYAYLPYRLYGASEERDQNDGSENRGVVRRIP</sequence>
<dbReference type="EMBL" id="JACHBI010000017">
    <property type="protein sequence ID" value="MBB5577108.1"/>
    <property type="molecule type" value="Genomic_DNA"/>
</dbReference>
<comment type="caution">
    <text evidence="1">The sequence shown here is derived from an EMBL/GenBank/DDBJ whole genome shotgun (WGS) entry which is preliminary data.</text>
</comment>
<dbReference type="SUPFAM" id="SSF53335">
    <property type="entry name" value="S-adenosyl-L-methionine-dependent methyltransferases"/>
    <property type="match status" value="1"/>
</dbReference>
<dbReference type="InterPro" id="IPR029063">
    <property type="entry name" value="SAM-dependent_MTases_sf"/>
</dbReference>